<dbReference type="AlphaFoldDB" id="A0A839HFA7"/>
<dbReference type="Proteomes" id="UP000548632">
    <property type="component" value="Unassembled WGS sequence"/>
</dbReference>
<dbReference type="InterPro" id="IPR011856">
    <property type="entry name" value="tRNA_endonuc-like_dom_sf"/>
</dbReference>
<keyword evidence="3" id="KW-0808">Transferase</keyword>
<reference evidence="6 7" key="1">
    <citation type="journal article" date="2020" name="Arch. Microbiol.">
        <title>The genome sequence of the giant phototrophic gammaproteobacterium Thiospirillum jenense gives insight into its physiological properties and phylogenetic relationships.</title>
        <authorList>
            <person name="Imhoff J.F."/>
            <person name="Meyer T.E."/>
            <person name="Kyndt J.A."/>
        </authorList>
    </citation>
    <scope>NUCLEOTIDE SEQUENCE [LARGE SCALE GENOMIC DNA]</scope>
    <source>
        <strain evidence="6 7">DSM 216</strain>
    </source>
</reference>
<protein>
    <submittedName>
        <fullName evidence="6">Restriction endonuclease</fullName>
    </submittedName>
</protein>
<evidence type="ECO:0000259" key="4">
    <source>
        <dbReference type="Pfam" id="PF01555"/>
    </source>
</evidence>
<dbReference type="RefSeq" id="WP_182583536.1">
    <property type="nucleotide sequence ID" value="NZ_JABVCQ010000011.1"/>
</dbReference>
<keyword evidence="2" id="KW-0489">Methyltransferase</keyword>
<feature type="domain" description="DNA methylase N-4/N-6" evidence="4">
    <location>
        <begin position="23"/>
        <end position="336"/>
    </location>
</feature>
<dbReference type="Gene3D" id="3.40.1350.10">
    <property type="match status" value="1"/>
</dbReference>
<proteinExistence type="inferred from homology"/>
<evidence type="ECO:0000256" key="2">
    <source>
        <dbReference type="ARBA" id="ARBA00022603"/>
    </source>
</evidence>
<dbReference type="InterPro" id="IPR002052">
    <property type="entry name" value="DNA_methylase_N6_adenine_CS"/>
</dbReference>
<comment type="similarity">
    <text evidence="1">Belongs to the N(4)/N(6)-methyltransferase family.</text>
</comment>
<sequence>MMNQLFYGDNLDVLRNKIKDESVDLCYIDPPFNSKRNYFQIYNNVGKEDAAQAQAFIDTWTWNELAELGWLDITQTRQSDYTRQTIELLKGLRAVLGTGSLLAYLVSMTQRVNEIWRVLKPTGSFYLHCDPTCSHYLKLMLDSIFCPRGGDYLNEIVWERTFNSGSSKSIARKFPTNTDSLFLYSKTSEYLFNKINRPYSQGALKRYDKIDEQGRRFKWNPLKTVSAERLNRLLESGEAKIILTSKYPVYKHYFNEEKGAPVSNLWNDIGQIGTFGGERLGYPTQKPETLLERIIQASSNAGDLVLDAYCGCGTTVAVSQRLNRSWIGIDITYQSIALILQRLEDSFGSDVLTNISLSGIPRDMAFARALANKKDDRLRKEFEKWAVLTYSNNRAVINDKKGADKGIDGVAYIATGKEKTATAPVIIQVKSGKVQRNDIATLRGDMAREQAVMAVLITLEEPTKPMRDEAIAAGFYQHEFLHRNYPCIQIVTIREMLEDGRRSDLPLHHAVIKKAAAAKTSEQGILLAGDD</sequence>
<dbReference type="GO" id="GO:0003677">
    <property type="term" value="F:DNA binding"/>
    <property type="evidence" value="ECO:0007669"/>
    <property type="project" value="InterPro"/>
</dbReference>
<dbReference type="InterPro" id="IPR002941">
    <property type="entry name" value="DNA_methylase_N4/N6"/>
</dbReference>
<dbReference type="GO" id="GO:0032259">
    <property type="term" value="P:methylation"/>
    <property type="evidence" value="ECO:0007669"/>
    <property type="project" value="UniProtKB-KW"/>
</dbReference>
<keyword evidence="6" id="KW-0540">Nuclease</keyword>
<dbReference type="Gene3D" id="3.40.50.150">
    <property type="entry name" value="Vaccinia Virus protein VP39"/>
    <property type="match status" value="1"/>
</dbReference>
<dbReference type="Pfam" id="PF01555">
    <property type="entry name" value="N6_N4_Mtase"/>
    <property type="match status" value="1"/>
</dbReference>
<evidence type="ECO:0000256" key="1">
    <source>
        <dbReference type="ARBA" id="ARBA00006594"/>
    </source>
</evidence>
<dbReference type="InterPro" id="IPR054557">
    <property type="entry name" value="NA-iREase1_dom"/>
</dbReference>
<evidence type="ECO:0000256" key="3">
    <source>
        <dbReference type="ARBA" id="ARBA00022679"/>
    </source>
</evidence>
<organism evidence="6 7">
    <name type="scientific">Thiospirillum jenense</name>
    <dbReference type="NCBI Taxonomy" id="1653858"/>
    <lineage>
        <taxon>Bacteria</taxon>
        <taxon>Pseudomonadati</taxon>
        <taxon>Pseudomonadota</taxon>
        <taxon>Gammaproteobacteria</taxon>
        <taxon>Chromatiales</taxon>
        <taxon>Chromatiaceae</taxon>
        <taxon>Thiospirillum</taxon>
    </lineage>
</organism>
<dbReference type="PRINTS" id="PR00508">
    <property type="entry name" value="S21N4MTFRASE"/>
</dbReference>
<keyword evidence="7" id="KW-1185">Reference proteome</keyword>
<name>A0A839HFA7_9GAMM</name>
<feature type="domain" description="NACHT-associated inactive Restriction Endonuclease 1 sensor" evidence="5">
    <location>
        <begin position="382"/>
        <end position="482"/>
    </location>
</feature>
<dbReference type="GO" id="GO:0004519">
    <property type="term" value="F:endonuclease activity"/>
    <property type="evidence" value="ECO:0007669"/>
    <property type="project" value="UniProtKB-KW"/>
</dbReference>
<dbReference type="GO" id="GO:0008170">
    <property type="term" value="F:N-methyltransferase activity"/>
    <property type="evidence" value="ECO:0007669"/>
    <property type="project" value="InterPro"/>
</dbReference>
<evidence type="ECO:0000259" key="5">
    <source>
        <dbReference type="Pfam" id="PF22722"/>
    </source>
</evidence>
<keyword evidence="6" id="KW-0255">Endonuclease</keyword>
<comment type="caution">
    <text evidence="6">The sequence shown here is derived from an EMBL/GenBank/DDBJ whole genome shotgun (WGS) entry which is preliminary data.</text>
</comment>
<dbReference type="InterPro" id="IPR029063">
    <property type="entry name" value="SAM-dependent_MTases_sf"/>
</dbReference>
<dbReference type="EMBL" id="JABVCQ010000011">
    <property type="protein sequence ID" value="MBB1125908.1"/>
    <property type="molecule type" value="Genomic_DNA"/>
</dbReference>
<gene>
    <name evidence="6" type="ORF">HUK38_06640</name>
</gene>
<evidence type="ECO:0000313" key="7">
    <source>
        <dbReference type="Proteomes" id="UP000548632"/>
    </source>
</evidence>
<evidence type="ECO:0000313" key="6">
    <source>
        <dbReference type="EMBL" id="MBB1125908.1"/>
    </source>
</evidence>
<accession>A0A839HFA7</accession>
<dbReference type="PROSITE" id="PS00092">
    <property type="entry name" value="N6_MTASE"/>
    <property type="match status" value="1"/>
</dbReference>
<dbReference type="Pfam" id="PF22722">
    <property type="entry name" value="NA-iREase1"/>
    <property type="match status" value="1"/>
</dbReference>
<dbReference type="InterPro" id="IPR001091">
    <property type="entry name" value="RM_Methyltransferase"/>
</dbReference>
<dbReference type="SUPFAM" id="SSF53335">
    <property type="entry name" value="S-adenosyl-L-methionine-dependent methyltransferases"/>
    <property type="match status" value="1"/>
</dbReference>
<keyword evidence="6" id="KW-0378">Hydrolase</keyword>